<evidence type="ECO:0000256" key="1">
    <source>
        <dbReference type="SAM" id="Phobius"/>
    </source>
</evidence>
<evidence type="ECO:0000256" key="2">
    <source>
        <dbReference type="SAM" id="SignalP"/>
    </source>
</evidence>
<evidence type="ECO:0000313" key="3">
    <source>
        <dbReference type="EMBL" id="CAG6619333.1"/>
    </source>
</evidence>
<keyword evidence="2" id="KW-0732">Signal</keyword>
<feature type="chain" id="PRO_5036261359" evidence="2">
    <location>
        <begin position="26"/>
        <end position="127"/>
    </location>
</feature>
<dbReference type="EMBL" id="HBUF01045191">
    <property type="protein sequence ID" value="CAG6619334.1"/>
    <property type="molecule type" value="Transcribed_RNA"/>
</dbReference>
<feature type="transmembrane region" description="Helical" evidence="1">
    <location>
        <begin position="35"/>
        <end position="56"/>
    </location>
</feature>
<keyword evidence="1" id="KW-0472">Membrane</keyword>
<proteinExistence type="predicted"/>
<keyword evidence="1" id="KW-0812">Transmembrane</keyword>
<reference evidence="3" key="1">
    <citation type="submission" date="2021-05" db="EMBL/GenBank/DDBJ databases">
        <authorList>
            <person name="Alioto T."/>
            <person name="Alioto T."/>
            <person name="Gomez Garrido J."/>
        </authorList>
    </citation>
    <scope>NUCLEOTIDE SEQUENCE</scope>
</reference>
<dbReference type="AlphaFoldDB" id="A0A8D8M289"/>
<protein>
    <submittedName>
        <fullName evidence="3">Uncharacterized protein</fullName>
    </submittedName>
</protein>
<feature type="signal peptide" evidence="2">
    <location>
        <begin position="1"/>
        <end position="25"/>
    </location>
</feature>
<dbReference type="EMBL" id="HBUF01045190">
    <property type="protein sequence ID" value="CAG6619333.1"/>
    <property type="molecule type" value="Transcribed_RNA"/>
</dbReference>
<name>A0A8D8M289_9HEMI</name>
<sequence length="127" mass="15025">MPVQHVASIVFYLVLSLSMCPGVQSHFLYVFSHIIFYVMSFFFMGKYYNLVPYLCTIPMHKQYENRTILNNKIKKKVRNHYHRRKISTMKNNGNLDLSNRTDGTPRVLDLRQRIFLGTTLSFFPPQT</sequence>
<keyword evidence="1" id="KW-1133">Transmembrane helix</keyword>
<accession>A0A8D8M289</accession>
<organism evidence="3">
    <name type="scientific">Cacopsylla melanoneura</name>
    <dbReference type="NCBI Taxonomy" id="428564"/>
    <lineage>
        <taxon>Eukaryota</taxon>
        <taxon>Metazoa</taxon>
        <taxon>Ecdysozoa</taxon>
        <taxon>Arthropoda</taxon>
        <taxon>Hexapoda</taxon>
        <taxon>Insecta</taxon>
        <taxon>Pterygota</taxon>
        <taxon>Neoptera</taxon>
        <taxon>Paraneoptera</taxon>
        <taxon>Hemiptera</taxon>
        <taxon>Sternorrhyncha</taxon>
        <taxon>Psylloidea</taxon>
        <taxon>Psyllidae</taxon>
        <taxon>Psyllinae</taxon>
        <taxon>Cacopsylla</taxon>
    </lineage>
</organism>